<comment type="caution">
    <text evidence="1">The sequence shown here is derived from an EMBL/GenBank/DDBJ whole genome shotgun (WGS) entry which is preliminary data.</text>
</comment>
<dbReference type="EMBL" id="JAFBMS010000237">
    <property type="protein sequence ID" value="KAG9332853.1"/>
    <property type="molecule type" value="Genomic_DNA"/>
</dbReference>
<gene>
    <name evidence="1" type="ORF">JZ751_014952</name>
</gene>
<evidence type="ECO:0000313" key="2">
    <source>
        <dbReference type="Proteomes" id="UP000824540"/>
    </source>
</evidence>
<accession>A0A8T2MYN4</accession>
<sequence length="86" mass="9663">MAEARQEVVSQGDVIAALSRDLAEANARMSDMTGELSEQHKVELEKQRALVVDQRVELSTLTQKLTQMSHLVDQKGEELQSVREEL</sequence>
<dbReference type="AlphaFoldDB" id="A0A8T2MYN4"/>
<organism evidence="1 2">
    <name type="scientific">Albula glossodonta</name>
    <name type="common">roundjaw bonefish</name>
    <dbReference type="NCBI Taxonomy" id="121402"/>
    <lineage>
        <taxon>Eukaryota</taxon>
        <taxon>Metazoa</taxon>
        <taxon>Chordata</taxon>
        <taxon>Craniata</taxon>
        <taxon>Vertebrata</taxon>
        <taxon>Euteleostomi</taxon>
        <taxon>Actinopterygii</taxon>
        <taxon>Neopterygii</taxon>
        <taxon>Teleostei</taxon>
        <taxon>Albuliformes</taxon>
        <taxon>Albulidae</taxon>
        <taxon>Albula</taxon>
    </lineage>
</organism>
<dbReference type="OrthoDB" id="687730at2759"/>
<feature type="non-terminal residue" evidence="1">
    <location>
        <position position="1"/>
    </location>
</feature>
<evidence type="ECO:0000313" key="1">
    <source>
        <dbReference type="EMBL" id="KAG9332853.1"/>
    </source>
</evidence>
<keyword evidence="2" id="KW-1185">Reference proteome</keyword>
<name>A0A8T2MYN4_9TELE</name>
<protein>
    <submittedName>
        <fullName evidence="1">Uncharacterized protein</fullName>
    </submittedName>
</protein>
<reference evidence="1" key="1">
    <citation type="thesis" date="2021" institute="BYU ScholarsArchive" country="Provo, UT, USA">
        <title>Applications of and Algorithms for Genome Assembly and Genomic Analyses with an Emphasis on Marine Teleosts.</title>
        <authorList>
            <person name="Pickett B.D."/>
        </authorList>
    </citation>
    <scope>NUCLEOTIDE SEQUENCE</scope>
    <source>
        <strain evidence="1">HI-2016</strain>
    </source>
</reference>
<dbReference type="Proteomes" id="UP000824540">
    <property type="component" value="Unassembled WGS sequence"/>
</dbReference>
<proteinExistence type="predicted"/>